<gene>
    <name evidence="20" type="ORF">LT40_03365</name>
</gene>
<dbReference type="InterPro" id="IPR000298">
    <property type="entry name" value="Cyt_c_oxidase-like_su3"/>
</dbReference>
<keyword evidence="11 18" id="KW-0472">Membrane</keyword>
<keyword evidence="10" id="KW-0560">Oxidoreductase</keyword>
<dbReference type="InterPro" id="IPR024791">
    <property type="entry name" value="Cyt_c/ubiquinol_Oxase_su3"/>
</dbReference>
<evidence type="ECO:0000256" key="11">
    <source>
        <dbReference type="ARBA" id="ARBA00023136"/>
    </source>
</evidence>
<evidence type="ECO:0000256" key="15">
    <source>
        <dbReference type="ARBA" id="ARBA00032189"/>
    </source>
</evidence>
<dbReference type="PROSITE" id="PS50253">
    <property type="entry name" value="COX3"/>
    <property type="match status" value="1"/>
</dbReference>
<dbReference type="GO" id="GO:0004129">
    <property type="term" value="F:cytochrome-c oxidase activity"/>
    <property type="evidence" value="ECO:0007669"/>
    <property type="project" value="InterPro"/>
</dbReference>
<evidence type="ECO:0000256" key="5">
    <source>
        <dbReference type="ARBA" id="ARBA00022448"/>
    </source>
</evidence>
<keyword evidence="21" id="KW-1185">Reference proteome</keyword>
<dbReference type="FunFam" id="1.20.120.80:FF:000001">
    <property type="entry name" value="Cytochrome (Ubi)quinol oxidase subunit III"/>
    <property type="match status" value="1"/>
</dbReference>
<dbReference type="AlphaFoldDB" id="A0A089YS23"/>
<dbReference type="Pfam" id="PF00510">
    <property type="entry name" value="COX3"/>
    <property type="match status" value="1"/>
</dbReference>
<feature type="transmembrane region" description="Helical" evidence="18">
    <location>
        <begin position="187"/>
        <end position="207"/>
    </location>
</feature>
<sequence>MSNATLNAEVAHEHEHGHDDHDHHDSGGMTVFGFWIYLMTDCILFASIFAAYAVLVNNVAGGPSGHDIFELPFVAAETALLLFSSITYGFAMLALHSNDKSGVMKWLFVTFLLGAGFIAMEIYEFHKLIEEGFGPQRSGFLTGFFTLVGTHGLHVTSGLIWMAVLIAQIKSKGLTATNNTRMSCLSLFWHFLDVVWICVFTVVYLMGAL</sequence>
<name>A0A089YS23_9PSED</name>
<dbReference type="PANTHER" id="PTHR11403:SF2">
    <property type="entry name" value="CYTOCHROME BO(3) UBIQUINOL OXIDASE SUBUNIT 3"/>
    <property type="match status" value="1"/>
</dbReference>
<dbReference type="OrthoDB" id="9810850at2"/>
<dbReference type="RefSeq" id="WP_043186473.1">
    <property type="nucleotide sequence ID" value="NZ_CP009533.1"/>
</dbReference>
<evidence type="ECO:0000256" key="13">
    <source>
        <dbReference type="ARBA" id="ARBA00030072"/>
    </source>
</evidence>
<evidence type="ECO:0000256" key="2">
    <source>
        <dbReference type="ARBA" id="ARBA00010581"/>
    </source>
</evidence>
<feature type="transmembrane region" description="Helical" evidence="18">
    <location>
        <begin position="144"/>
        <end position="167"/>
    </location>
</feature>
<keyword evidence="9 18" id="KW-1133">Transmembrane helix</keyword>
<dbReference type="EMBL" id="CP009533">
    <property type="protein sequence ID" value="AIS16490.1"/>
    <property type="molecule type" value="Genomic_DNA"/>
</dbReference>
<evidence type="ECO:0000256" key="10">
    <source>
        <dbReference type="ARBA" id="ARBA00023002"/>
    </source>
</evidence>
<dbReference type="eggNOG" id="COG1845">
    <property type="taxonomic scope" value="Bacteria"/>
</dbReference>
<evidence type="ECO:0000256" key="6">
    <source>
        <dbReference type="ARBA" id="ARBA00022475"/>
    </source>
</evidence>
<evidence type="ECO:0000256" key="3">
    <source>
        <dbReference type="ARBA" id="ARBA00011700"/>
    </source>
</evidence>
<dbReference type="KEGG" id="prh:LT40_03365"/>
<dbReference type="InterPro" id="IPR013833">
    <property type="entry name" value="Cyt_c_oxidase_su3_a-hlx"/>
</dbReference>
<accession>A0A089YS23</accession>
<dbReference type="PANTHER" id="PTHR11403">
    <property type="entry name" value="CYTOCHROME C OXIDASE SUBUNIT III"/>
    <property type="match status" value="1"/>
</dbReference>
<dbReference type="InterPro" id="IPR033946">
    <property type="entry name" value="Ubiquinol_oxase_su3_dom"/>
</dbReference>
<keyword evidence="8" id="KW-0249">Electron transport</keyword>
<evidence type="ECO:0000313" key="20">
    <source>
        <dbReference type="EMBL" id="AIS16490.1"/>
    </source>
</evidence>
<dbReference type="STRING" id="216142.LT40_03365"/>
<dbReference type="NCBIfam" id="TIGR02842">
    <property type="entry name" value="CyoC"/>
    <property type="match status" value="1"/>
</dbReference>
<evidence type="ECO:0000259" key="19">
    <source>
        <dbReference type="PROSITE" id="PS50253"/>
    </source>
</evidence>
<dbReference type="InterPro" id="IPR035973">
    <property type="entry name" value="Cyt_c_oxidase_su3-like_sf"/>
</dbReference>
<keyword evidence="5" id="KW-0813">Transport</keyword>
<keyword evidence="6" id="KW-1003">Cell membrane</keyword>
<evidence type="ECO:0000256" key="1">
    <source>
        <dbReference type="ARBA" id="ARBA00004651"/>
    </source>
</evidence>
<comment type="subunit">
    <text evidence="3">Heterooctamer of two A chains, two B chains, two C chains and two D chains.</text>
</comment>
<feature type="transmembrane region" description="Helical" evidence="18">
    <location>
        <begin position="103"/>
        <end position="123"/>
    </location>
</feature>
<evidence type="ECO:0000256" key="4">
    <source>
        <dbReference type="ARBA" id="ARBA00014687"/>
    </source>
</evidence>
<comment type="subcellular location">
    <subcellularLocation>
        <location evidence="1 17">Cell membrane</location>
        <topology evidence="1 17">Multi-pass membrane protein</topology>
    </subcellularLocation>
</comment>
<comment type="function">
    <text evidence="12">Cytochrome bo(3) ubiquinol terminal oxidase is the component of the aerobic respiratory chain of E.coli that predominates when cells are grown at high aeration. Has proton pump activity across the membrane in addition to electron transfer, pumping 2 protons/electron.</text>
</comment>
<dbReference type="CDD" id="cd02863">
    <property type="entry name" value="Ubiquinol_oxidase_III"/>
    <property type="match status" value="1"/>
</dbReference>
<feature type="transmembrane region" description="Helical" evidence="18">
    <location>
        <begin position="34"/>
        <end position="56"/>
    </location>
</feature>
<proteinExistence type="inferred from homology"/>
<protein>
    <recommendedName>
        <fullName evidence="4">Cytochrome bo(3) ubiquinol oxidase subunit 3</fullName>
    </recommendedName>
    <alternativeName>
        <fullName evidence="15">Cytochrome o ubiquinol oxidase subunit 3</fullName>
    </alternativeName>
    <alternativeName>
        <fullName evidence="13">Oxidase bo(3) subunit 3</fullName>
    </alternativeName>
    <alternativeName>
        <fullName evidence="16">Ubiquinol oxidase polypeptide III</fullName>
    </alternativeName>
    <alternativeName>
        <fullName evidence="14">Ubiquinol oxidase subunit 3</fullName>
    </alternativeName>
</protein>
<evidence type="ECO:0000256" key="14">
    <source>
        <dbReference type="ARBA" id="ARBA00031884"/>
    </source>
</evidence>
<feature type="transmembrane region" description="Helical" evidence="18">
    <location>
        <begin position="68"/>
        <end position="91"/>
    </location>
</feature>
<dbReference type="SUPFAM" id="SSF81452">
    <property type="entry name" value="Cytochrome c oxidase subunit III-like"/>
    <property type="match status" value="1"/>
</dbReference>
<evidence type="ECO:0000256" key="8">
    <source>
        <dbReference type="ARBA" id="ARBA00022982"/>
    </source>
</evidence>
<dbReference type="GO" id="GO:0005886">
    <property type="term" value="C:plasma membrane"/>
    <property type="evidence" value="ECO:0007669"/>
    <property type="project" value="UniProtKB-SubCell"/>
</dbReference>
<evidence type="ECO:0000256" key="17">
    <source>
        <dbReference type="RuleBase" id="RU003376"/>
    </source>
</evidence>
<comment type="similarity">
    <text evidence="2 17">Belongs to the cytochrome c oxidase subunit 3 family.</text>
</comment>
<evidence type="ECO:0000256" key="16">
    <source>
        <dbReference type="ARBA" id="ARBA00032717"/>
    </source>
</evidence>
<dbReference type="HOGENOM" id="CLU_044071_3_0_6"/>
<evidence type="ECO:0000313" key="21">
    <source>
        <dbReference type="Proteomes" id="UP000029499"/>
    </source>
</evidence>
<reference evidence="20 21" key="1">
    <citation type="journal article" date="2015" name="J. Biotechnol.">
        <title>Complete genome sequence of Pseudomonas rhizosphaerae IH5T (=DSM 16299T), a phosphate-solubilizing rhizobacterium for bacterial biofertilizer.</title>
        <authorList>
            <person name="Kwak Y."/>
            <person name="Jung B.K."/>
            <person name="Shin J.H."/>
        </authorList>
    </citation>
    <scope>NUCLEOTIDE SEQUENCE [LARGE SCALE GENOMIC DNA]</scope>
    <source>
        <strain evidence="20">DSM 16299</strain>
    </source>
</reference>
<dbReference type="NCBIfam" id="NF007944">
    <property type="entry name" value="PRK10663.1"/>
    <property type="match status" value="1"/>
</dbReference>
<dbReference type="Gene3D" id="1.20.120.80">
    <property type="entry name" value="Cytochrome c oxidase, subunit III, four-helix bundle"/>
    <property type="match status" value="1"/>
</dbReference>
<dbReference type="GO" id="GO:0009486">
    <property type="term" value="F:cytochrome bo3 ubiquinol oxidase activity"/>
    <property type="evidence" value="ECO:0007669"/>
    <property type="project" value="InterPro"/>
</dbReference>
<feature type="domain" description="Heme-copper oxidase subunit III family profile" evidence="19">
    <location>
        <begin position="1"/>
        <end position="208"/>
    </location>
</feature>
<dbReference type="InterPro" id="IPR014206">
    <property type="entry name" value="Cyt_c_ubiqinol_oxidase_su3"/>
</dbReference>
<evidence type="ECO:0000256" key="12">
    <source>
        <dbReference type="ARBA" id="ARBA00025694"/>
    </source>
</evidence>
<keyword evidence="7 17" id="KW-0812">Transmembrane</keyword>
<evidence type="ECO:0000256" key="9">
    <source>
        <dbReference type="ARBA" id="ARBA00022989"/>
    </source>
</evidence>
<dbReference type="Proteomes" id="UP000029499">
    <property type="component" value="Chromosome"/>
</dbReference>
<evidence type="ECO:0000256" key="7">
    <source>
        <dbReference type="ARBA" id="ARBA00022692"/>
    </source>
</evidence>
<evidence type="ECO:0000256" key="18">
    <source>
        <dbReference type="SAM" id="Phobius"/>
    </source>
</evidence>
<organism evidence="20 21">
    <name type="scientific">Pseudomonas rhizosphaerae</name>
    <dbReference type="NCBI Taxonomy" id="216142"/>
    <lineage>
        <taxon>Bacteria</taxon>
        <taxon>Pseudomonadati</taxon>
        <taxon>Pseudomonadota</taxon>
        <taxon>Gammaproteobacteria</taxon>
        <taxon>Pseudomonadales</taxon>
        <taxon>Pseudomonadaceae</taxon>
        <taxon>Pseudomonas</taxon>
    </lineage>
</organism>
<dbReference type="GO" id="GO:0019646">
    <property type="term" value="P:aerobic electron transport chain"/>
    <property type="evidence" value="ECO:0007669"/>
    <property type="project" value="InterPro"/>
</dbReference>